<organism evidence="2 3">
    <name type="scientific">Clytia hemisphaerica</name>
    <dbReference type="NCBI Taxonomy" id="252671"/>
    <lineage>
        <taxon>Eukaryota</taxon>
        <taxon>Metazoa</taxon>
        <taxon>Cnidaria</taxon>
        <taxon>Hydrozoa</taxon>
        <taxon>Hydroidolina</taxon>
        <taxon>Leptothecata</taxon>
        <taxon>Obeliida</taxon>
        <taxon>Clytiidae</taxon>
        <taxon>Clytia</taxon>
    </lineage>
</organism>
<feature type="domain" description="Cadherin-like beta-sandwich-like" evidence="1">
    <location>
        <begin position="101"/>
        <end position="186"/>
    </location>
</feature>
<evidence type="ECO:0000313" key="3">
    <source>
        <dbReference type="Proteomes" id="UP000594262"/>
    </source>
</evidence>
<dbReference type="AlphaFoldDB" id="A0A7M5V7Q1"/>
<reference evidence="2" key="1">
    <citation type="submission" date="2021-01" db="UniProtKB">
        <authorList>
            <consortium name="EnsemblMetazoa"/>
        </authorList>
    </citation>
    <scope>IDENTIFICATION</scope>
</reference>
<proteinExistence type="predicted"/>
<dbReference type="Pfam" id="PF12733">
    <property type="entry name" value="Cadherin-like"/>
    <property type="match status" value="2"/>
</dbReference>
<dbReference type="Proteomes" id="UP000594262">
    <property type="component" value="Unplaced"/>
</dbReference>
<accession>A0A7M5V7Q1</accession>
<evidence type="ECO:0000313" key="2">
    <source>
        <dbReference type="EnsemblMetazoa" id="CLYHEMP005093.1"/>
    </source>
</evidence>
<evidence type="ECO:0000259" key="1">
    <source>
        <dbReference type="Pfam" id="PF12733"/>
    </source>
</evidence>
<feature type="domain" description="Cadherin-like beta-sandwich-like" evidence="1">
    <location>
        <begin position="18"/>
        <end position="91"/>
    </location>
</feature>
<dbReference type="InterPro" id="IPR025883">
    <property type="entry name" value="Cadherin-like_domain"/>
</dbReference>
<dbReference type="OrthoDB" id="9991317at2759"/>
<name>A0A7M5V7Q1_9CNID</name>
<sequence length="229" mass="25306">MDDADLEKLIVKPGKLKPKFNRNVAEYELVLNSGITKLNVDPFTRDCNASWTIMGRGTERSLAITEGSIFDLVIEVTAENGSTKNYTISVTSLASNSTYISSLVIKEHSLVPAFKHGVLNYECIVPSNCLSVEFSYVAPDKNTKIEISPLTDDKIVTNYGKTHAQVKITSPDGTATLCYHVTIQREKLISPLPVKSKEFECGVCMQLAHCSVKVSGYWFCQSCLQTIEL</sequence>
<keyword evidence="3" id="KW-1185">Reference proteome</keyword>
<protein>
    <recommendedName>
        <fullName evidence="1">Cadherin-like beta-sandwich-like domain-containing protein</fullName>
    </recommendedName>
</protein>
<dbReference type="EnsemblMetazoa" id="CLYHEMT005093.1">
    <property type="protein sequence ID" value="CLYHEMP005093.1"/>
    <property type="gene ID" value="CLYHEMG005093"/>
</dbReference>